<gene>
    <name evidence="5" type="ORF">EEDITHA_LOCUS17555</name>
</gene>
<evidence type="ECO:0000313" key="5">
    <source>
        <dbReference type="EMBL" id="CAH2102992.1"/>
    </source>
</evidence>
<name>A0AAU9UY77_EUPED</name>
<dbReference type="SUPFAM" id="SSF56235">
    <property type="entry name" value="N-terminal nucleophile aminohydrolases (Ntn hydrolases)"/>
    <property type="match status" value="1"/>
</dbReference>
<evidence type="ECO:0000313" key="6">
    <source>
        <dbReference type="Proteomes" id="UP001153954"/>
    </source>
</evidence>
<dbReference type="GO" id="GO:0051603">
    <property type="term" value="P:proteolysis involved in protein catabolic process"/>
    <property type="evidence" value="ECO:0007669"/>
    <property type="project" value="InterPro"/>
</dbReference>
<dbReference type="PANTHER" id="PTHR32194">
    <property type="entry name" value="METALLOPROTEASE TLDD"/>
    <property type="match status" value="1"/>
</dbReference>
<dbReference type="GO" id="GO:0005634">
    <property type="term" value="C:nucleus"/>
    <property type="evidence" value="ECO:0007669"/>
    <property type="project" value="UniProtKB-SubCell"/>
</dbReference>
<dbReference type="InterPro" id="IPR023333">
    <property type="entry name" value="Proteasome_suB-type"/>
</dbReference>
<evidence type="ECO:0000256" key="1">
    <source>
        <dbReference type="ARBA" id="ARBA00004123"/>
    </source>
</evidence>
<dbReference type="GO" id="GO:0005737">
    <property type="term" value="C:cytoplasm"/>
    <property type="evidence" value="ECO:0007669"/>
    <property type="project" value="TreeGrafter"/>
</dbReference>
<keyword evidence="3" id="KW-0647">Proteasome</keyword>
<dbReference type="EMBL" id="CAKOGL010000025">
    <property type="protein sequence ID" value="CAH2102992.1"/>
    <property type="molecule type" value="Genomic_DNA"/>
</dbReference>
<dbReference type="PANTHER" id="PTHR32194:SF2">
    <property type="entry name" value="PROTEASOME SUBUNIT BETA TYPE-1"/>
    <property type="match status" value="1"/>
</dbReference>
<keyword evidence="6" id="KW-1185">Reference proteome</keyword>
<evidence type="ECO:0000256" key="2">
    <source>
        <dbReference type="ARBA" id="ARBA00022490"/>
    </source>
</evidence>
<accession>A0AAU9UY77</accession>
<proteinExistence type="predicted"/>
<evidence type="ECO:0000256" key="4">
    <source>
        <dbReference type="ARBA" id="ARBA00026071"/>
    </source>
</evidence>
<evidence type="ECO:0000256" key="3">
    <source>
        <dbReference type="ARBA" id="ARBA00022942"/>
    </source>
</evidence>
<dbReference type="AlphaFoldDB" id="A0AAU9UY77"/>
<dbReference type="Pfam" id="PF00227">
    <property type="entry name" value="Proteasome"/>
    <property type="match status" value="1"/>
</dbReference>
<dbReference type="InterPro" id="IPR001353">
    <property type="entry name" value="Proteasome_sua/b"/>
</dbReference>
<protein>
    <recommendedName>
        <fullName evidence="7">Proteasome subunit beta</fullName>
    </recommendedName>
</protein>
<comment type="caution">
    <text evidence="5">The sequence shown here is derived from an EMBL/GenBank/DDBJ whole genome shotgun (WGS) entry which is preliminary data.</text>
</comment>
<reference evidence="5" key="1">
    <citation type="submission" date="2022-03" db="EMBL/GenBank/DDBJ databases">
        <authorList>
            <person name="Tunstrom K."/>
        </authorList>
    </citation>
    <scope>NUCLEOTIDE SEQUENCE</scope>
</reference>
<evidence type="ECO:0008006" key="7">
    <source>
        <dbReference type="Google" id="ProtNLM"/>
    </source>
</evidence>
<comment type="subunit">
    <text evidence="4">The 26S proteasome consists of a 20S proteasome core and two 19S regulatory subunits. The 20S proteasome core is composed of 28 subunits that are arranged in four stacked rings, resulting in a barrel-shaped structure. The two end rings are each formed by seven alpha subunits, and the two central rings are each formed by seven beta subunits. The catalytic chamber with the active sites is on the inside of the barrel.</text>
</comment>
<dbReference type="Gene3D" id="3.60.20.10">
    <property type="entry name" value="Glutamine Phosphoribosylpyrophosphate, subunit 1, domain 1"/>
    <property type="match status" value="1"/>
</dbReference>
<dbReference type="InterPro" id="IPR029055">
    <property type="entry name" value="Ntn_hydrolases_N"/>
</dbReference>
<sequence length="171" mass="19255">MDKLIEISDSLVIGVNGDIADTTQFTQYVEKNLQLYLMKNKYKLETPAVVHFTRKSIADALRDGNPRIMNMLIAGYDDDHGSQLYTMDFLASCVKVPYAAHGLGGLLSISILDYYYKPTLSEVQAYEVIKLCVREIQKRLFITLPNFLVKSVSKNGVKLLPVINPAMFVKT</sequence>
<dbReference type="Proteomes" id="UP001153954">
    <property type="component" value="Unassembled WGS sequence"/>
</dbReference>
<dbReference type="GO" id="GO:0005839">
    <property type="term" value="C:proteasome core complex"/>
    <property type="evidence" value="ECO:0007669"/>
    <property type="project" value="InterPro"/>
</dbReference>
<comment type="subcellular location">
    <subcellularLocation>
        <location evidence="1">Nucleus</location>
    </subcellularLocation>
</comment>
<keyword evidence="2" id="KW-0963">Cytoplasm</keyword>
<organism evidence="5 6">
    <name type="scientific">Euphydryas editha</name>
    <name type="common">Edith's checkerspot</name>
    <dbReference type="NCBI Taxonomy" id="104508"/>
    <lineage>
        <taxon>Eukaryota</taxon>
        <taxon>Metazoa</taxon>
        <taxon>Ecdysozoa</taxon>
        <taxon>Arthropoda</taxon>
        <taxon>Hexapoda</taxon>
        <taxon>Insecta</taxon>
        <taxon>Pterygota</taxon>
        <taxon>Neoptera</taxon>
        <taxon>Endopterygota</taxon>
        <taxon>Lepidoptera</taxon>
        <taxon>Glossata</taxon>
        <taxon>Ditrysia</taxon>
        <taxon>Papilionoidea</taxon>
        <taxon>Nymphalidae</taxon>
        <taxon>Nymphalinae</taxon>
        <taxon>Euphydryas</taxon>
    </lineage>
</organism>